<evidence type="ECO:0000313" key="2">
    <source>
        <dbReference type="Proteomes" id="UP000492821"/>
    </source>
</evidence>
<protein>
    <submittedName>
        <fullName evidence="3">Secreted protein</fullName>
    </submittedName>
</protein>
<feature type="region of interest" description="Disordered" evidence="1">
    <location>
        <begin position="39"/>
        <end position="85"/>
    </location>
</feature>
<keyword evidence="2" id="KW-1185">Reference proteome</keyword>
<dbReference type="Proteomes" id="UP000492821">
    <property type="component" value="Unassembled WGS sequence"/>
</dbReference>
<reference evidence="2" key="1">
    <citation type="journal article" date="2013" name="Genetics">
        <title>The draft genome and transcriptome of Panagrellus redivivus are shaped by the harsh demands of a free-living lifestyle.</title>
        <authorList>
            <person name="Srinivasan J."/>
            <person name="Dillman A.R."/>
            <person name="Macchietto M.G."/>
            <person name="Heikkinen L."/>
            <person name="Lakso M."/>
            <person name="Fracchia K.M."/>
            <person name="Antoshechkin I."/>
            <person name="Mortazavi A."/>
            <person name="Wong G."/>
            <person name="Sternberg P.W."/>
        </authorList>
    </citation>
    <scope>NUCLEOTIDE SEQUENCE [LARGE SCALE GENOMIC DNA]</scope>
    <source>
        <strain evidence="2">MT8872</strain>
    </source>
</reference>
<name>A0A7E4VP24_PANRE</name>
<feature type="compositionally biased region" description="Acidic residues" evidence="1">
    <location>
        <begin position="60"/>
        <end position="73"/>
    </location>
</feature>
<organism evidence="2 3">
    <name type="scientific">Panagrellus redivivus</name>
    <name type="common">Microworm</name>
    <dbReference type="NCBI Taxonomy" id="6233"/>
    <lineage>
        <taxon>Eukaryota</taxon>
        <taxon>Metazoa</taxon>
        <taxon>Ecdysozoa</taxon>
        <taxon>Nematoda</taxon>
        <taxon>Chromadorea</taxon>
        <taxon>Rhabditida</taxon>
        <taxon>Tylenchina</taxon>
        <taxon>Panagrolaimomorpha</taxon>
        <taxon>Panagrolaimoidea</taxon>
        <taxon>Panagrolaimidae</taxon>
        <taxon>Panagrellus</taxon>
    </lineage>
</organism>
<evidence type="ECO:0000256" key="1">
    <source>
        <dbReference type="SAM" id="MobiDB-lite"/>
    </source>
</evidence>
<reference evidence="3" key="2">
    <citation type="submission" date="2020-10" db="UniProtKB">
        <authorList>
            <consortium name="WormBaseParasite"/>
        </authorList>
    </citation>
    <scope>IDENTIFICATION</scope>
</reference>
<dbReference type="AlphaFoldDB" id="A0A7E4VP24"/>
<proteinExistence type="predicted"/>
<evidence type="ECO:0000313" key="3">
    <source>
        <dbReference type="WBParaSite" id="Pan_g23414.t1"/>
    </source>
</evidence>
<accession>A0A7E4VP24</accession>
<sequence>MNELLAIILIVFICCAMFLAWLISMATCPDRMVNLISGGTSTASSSKSESIELMTKSESTDPEIAEPEEDTFESDDHLKVGSKPASRVNSKKLSVVPEQDEQLTLQSSKFTPHPTILEAHYSPIATHHSGARLITRYSETHIDLIDEEPLPESPPIDLVPMNLPDNIPVSCGGAVAVHQPYSKIGDRVFKCYSYGFVNKTQMDDDS</sequence>
<dbReference type="WBParaSite" id="Pan_g23414.t1">
    <property type="protein sequence ID" value="Pan_g23414.t1"/>
    <property type="gene ID" value="Pan_g23414"/>
</dbReference>
<feature type="compositionally biased region" description="Low complexity" evidence="1">
    <location>
        <begin position="39"/>
        <end position="52"/>
    </location>
</feature>